<dbReference type="InterPro" id="IPR050095">
    <property type="entry name" value="ECF_ABC_transporter_ATP-bd"/>
</dbReference>
<dbReference type="SMART" id="SM00382">
    <property type="entry name" value="AAA"/>
    <property type="match status" value="1"/>
</dbReference>
<keyword evidence="8" id="KW-0472">Membrane</keyword>
<dbReference type="Gene3D" id="3.40.50.300">
    <property type="entry name" value="P-loop containing nucleotide triphosphate hydrolases"/>
    <property type="match status" value="1"/>
</dbReference>
<dbReference type="PANTHER" id="PTHR43553:SF27">
    <property type="entry name" value="ENERGY-COUPLING FACTOR TRANSPORTER ATP-BINDING PROTEIN ECFA2"/>
    <property type="match status" value="1"/>
</dbReference>
<dbReference type="InterPro" id="IPR017871">
    <property type="entry name" value="ABC_transporter-like_CS"/>
</dbReference>
<dbReference type="EC" id="3.6.3.-" evidence="10"/>
<evidence type="ECO:0000259" key="9">
    <source>
        <dbReference type="PROSITE" id="PS50893"/>
    </source>
</evidence>
<evidence type="ECO:0000256" key="6">
    <source>
        <dbReference type="ARBA" id="ARBA00022840"/>
    </source>
</evidence>
<keyword evidence="5" id="KW-0547">Nucleotide-binding</keyword>
<dbReference type="EMBL" id="LN824141">
    <property type="protein sequence ID" value="CEP78837.1"/>
    <property type="molecule type" value="Genomic_DNA"/>
</dbReference>
<evidence type="ECO:0000256" key="1">
    <source>
        <dbReference type="ARBA" id="ARBA00004202"/>
    </source>
</evidence>
<dbReference type="SUPFAM" id="SSF52540">
    <property type="entry name" value="P-loop containing nucleoside triphosphate hydrolases"/>
    <property type="match status" value="1"/>
</dbReference>
<evidence type="ECO:0000256" key="3">
    <source>
        <dbReference type="ARBA" id="ARBA00022448"/>
    </source>
</evidence>
<dbReference type="InterPro" id="IPR015856">
    <property type="entry name" value="ABC_transpr_CbiO/EcfA_su"/>
</dbReference>
<evidence type="ECO:0000256" key="5">
    <source>
        <dbReference type="ARBA" id="ARBA00022741"/>
    </source>
</evidence>
<protein>
    <submittedName>
        <fullName evidence="10">Energy-coupling factor transporter ATP-binding protein</fullName>
        <ecNumber evidence="10">3.6.3.-</ecNumber>
    </submittedName>
</protein>
<name>A0A0C7NSR3_DEFTU</name>
<organism evidence="10 11">
    <name type="scientific">Defluviitoga tunisiensis</name>
    <dbReference type="NCBI Taxonomy" id="1006576"/>
    <lineage>
        <taxon>Bacteria</taxon>
        <taxon>Thermotogati</taxon>
        <taxon>Thermotogota</taxon>
        <taxon>Thermotogae</taxon>
        <taxon>Petrotogales</taxon>
        <taxon>Petrotogaceae</taxon>
        <taxon>Defluviitoga</taxon>
    </lineage>
</organism>
<dbReference type="KEGG" id="dtn:DTL3_1547"/>
<gene>
    <name evidence="10" type="primary">ecfA1</name>
    <name evidence="10" type="ORF">DTL3_1547</name>
</gene>
<keyword evidence="3" id="KW-0813">Transport</keyword>
<evidence type="ECO:0000313" key="11">
    <source>
        <dbReference type="Proteomes" id="UP000032809"/>
    </source>
</evidence>
<sequence length="268" mass="30643">MSIKLENVSYTYGLNTPFEKEALFEINLEINKGDIWLIVGHTGSGKTTLISLINGLLLPQKGDVKVEGMSTKNRKVNIKDVRKKIGIVFQYAESQFFLPTVKEEILFGPNNFGIELTDEQIKYYLDLVNLPIDYLDKNPFELSGGEMRKVAIISILSYNPDYIIFDEPTVGLDFNTKQSIFSLIRNLQDLGKTIIVSTHWINEFSNFKPKVLLLKEGRELFKGEFDDFIQMDEQLLFDAGIILDEKLQLYKCALKKGQKELAEKISNL</sequence>
<dbReference type="InterPro" id="IPR003593">
    <property type="entry name" value="AAA+_ATPase"/>
</dbReference>
<dbReference type="STRING" id="1006576.DTL3_1547"/>
<dbReference type="CDD" id="cd03225">
    <property type="entry name" value="ABC_cobalt_CbiO_domain1"/>
    <property type="match status" value="1"/>
</dbReference>
<dbReference type="GO" id="GO:0043190">
    <property type="term" value="C:ATP-binding cassette (ABC) transporter complex"/>
    <property type="evidence" value="ECO:0007669"/>
    <property type="project" value="TreeGrafter"/>
</dbReference>
<reference evidence="11" key="1">
    <citation type="submission" date="2014-11" db="EMBL/GenBank/DDBJ databases">
        <authorList>
            <person name="Wibberg D."/>
        </authorList>
    </citation>
    <scope>NUCLEOTIDE SEQUENCE [LARGE SCALE GENOMIC DNA]</scope>
    <source>
        <strain evidence="11">L3</strain>
    </source>
</reference>
<dbReference type="InterPro" id="IPR027417">
    <property type="entry name" value="P-loop_NTPase"/>
</dbReference>
<dbReference type="PROSITE" id="PS00211">
    <property type="entry name" value="ABC_TRANSPORTER_1"/>
    <property type="match status" value="1"/>
</dbReference>
<dbReference type="RefSeq" id="WP_045088208.1">
    <property type="nucleotide sequence ID" value="NZ_LN824141.1"/>
</dbReference>
<keyword evidence="11" id="KW-1185">Reference proteome</keyword>
<comment type="subcellular location">
    <subcellularLocation>
        <location evidence="1">Cell membrane</location>
        <topology evidence="1">Peripheral membrane protein</topology>
    </subcellularLocation>
</comment>
<dbReference type="InterPro" id="IPR003439">
    <property type="entry name" value="ABC_transporter-like_ATP-bd"/>
</dbReference>
<dbReference type="PANTHER" id="PTHR43553">
    <property type="entry name" value="HEAVY METAL TRANSPORTER"/>
    <property type="match status" value="1"/>
</dbReference>
<evidence type="ECO:0000256" key="8">
    <source>
        <dbReference type="ARBA" id="ARBA00023136"/>
    </source>
</evidence>
<keyword evidence="6 10" id="KW-0067">ATP-binding</keyword>
<dbReference type="PROSITE" id="PS50893">
    <property type="entry name" value="ABC_TRANSPORTER_2"/>
    <property type="match status" value="1"/>
</dbReference>
<evidence type="ECO:0000256" key="2">
    <source>
        <dbReference type="ARBA" id="ARBA00005417"/>
    </source>
</evidence>
<dbReference type="OrthoDB" id="9784332at2"/>
<comment type="similarity">
    <text evidence="2">Belongs to the ABC transporter superfamily.</text>
</comment>
<feature type="domain" description="ABC transporter" evidence="9">
    <location>
        <begin position="3"/>
        <end position="241"/>
    </location>
</feature>
<evidence type="ECO:0000256" key="7">
    <source>
        <dbReference type="ARBA" id="ARBA00022967"/>
    </source>
</evidence>
<dbReference type="Pfam" id="PF00005">
    <property type="entry name" value="ABC_tran"/>
    <property type="match status" value="1"/>
</dbReference>
<keyword evidence="7" id="KW-1278">Translocase</keyword>
<dbReference type="PATRIC" id="fig|1006576.9.peg.1544"/>
<keyword evidence="10" id="KW-0378">Hydrolase</keyword>
<proteinExistence type="inferred from homology"/>
<dbReference type="GO" id="GO:0016887">
    <property type="term" value="F:ATP hydrolysis activity"/>
    <property type="evidence" value="ECO:0007669"/>
    <property type="project" value="InterPro"/>
</dbReference>
<evidence type="ECO:0000313" key="10">
    <source>
        <dbReference type="EMBL" id="CEP78837.1"/>
    </source>
</evidence>
<evidence type="ECO:0000256" key="4">
    <source>
        <dbReference type="ARBA" id="ARBA00022475"/>
    </source>
</evidence>
<dbReference type="Proteomes" id="UP000032809">
    <property type="component" value="Chromosome I"/>
</dbReference>
<dbReference type="AlphaFoldDB" id="A0A0C7NSR3"/>
<dbReference type="GO" id="GO:0005524">
    <property type="term" value="F:ATP binding"/>
    <property type="evidence" value="ECO:0007669"/>
    <property type="project" value="UniProtKB-KW"/>
</dbReference>
<dbReference type="FunFam" id="3.40.50.300:FF:000224">
    <property type="entry name" value="Energy-coupling factor transporter ATP-binding protein EcfA"/>
    <property type="match status" value="1"/>
</dbReference>
<keyword evidence="4" id="KW-1003">Cell membrane</keyword>
<dbReference type="GO" id="GO:0042626">
    <property type="term" value="F:ATPase-coupled transmembrane transporter activity"/>
    <property type="evidence" value="ECO:0007669"/>
    <property type="project" value="TreeGrafter"/>
</dbReference>
<accession>A0A0C7NSR3</accession>
<dbReference type="HOGENOM" id="CLU_000604_1_22_0"/>